<dbReference type="Proteomes" id="UP000005466">
    <property type="component" value="Unassembled WGS sequence"/>
</dbReference>
<evidence type="ECO:0000256" key="1">
    <source>
        <dbReference type="SAM" id="Phobius"/>
    </source>
</evidence>
<organism evidence="2 3">
    <name type="scientific">Pseudomonas savastanoi pv. glycinea str. race 4</name>
    <dbReference type="NCBI Taxonomy" id="875330"/>
    <lineage>
        <taxon>Bacteria</taxon>
        <taxon>Pseudomonadati</taxon>
        <taxon>Pseudomonadota</taxon>
        <taxon>Gammaproteobacteria</taxon>
        <taxon>Pseudomonadales</taxon>
        <taxon>Pseudomonadaceae</taxon>
        <taxon>Pseudomonas</taxon>
    </lineage>
</organism>
<sequence length="58" mass="6015">TLREQGKQRAGERFEAQEGSANQANNLAIGATLVIAILGVIVTLLTIRSILAAIGGEP</sequence>
<protein>
    <submittedName>
        <fullName evidence="2">Methyl-accepting chemotaxis protein</fullName>
    </submittedName>
</protein>
<reference evidence="2 3" key="1">
    <citation type="journal article" date="2011" name="PLoS Pathog.">
        <title>Dynamic evolution of pathogenicity revealed by sequencing and comparative genomics of 19 Pseudomonas syringae isolates.</title>
        <authorList>
            <person name="Baltrus D.A."/>
            <person name="Nishimura M.T."/>
            <person name="Romanchuk A."/>
            <person name="Chang J.H."/>
            <person name="Mukhtar M.S."/>
            <person name="Cherkis K."/>
            <person name="Roach J."/>
            <person name="Grant S.R."/>
            <person name="Jones C.D."/>
            <person name="Dangl J.L."/>
        </authorList>
    </citation>
    <scope>NUCLEOTIDE SEQUENCE [LARGE SCALE GENOMIC DNA]</scope>
    <source>
        <strain evidence="3">race 4</strain>
    </source>
</reference>
<dbReference type="EMBL" id="ADWY01002951">
    <property type="protein sequence ID" value="EGH18623.1"/>
    <property type="molecule type" value="Genomic_DNA"/>
</dbReference>
<name>F3CH81_PSESG</name>
<dbReference type="AlphaFoldDB" id="F3CH81"/>
<evidence type="ECO:0000313" key="3">
    <source>
        <dbReference type="Proteomes" id="UP000005466"/>
    </source>
</evidence>
<keyword evidence="1" id="KW-0812">Transmembrane</keyword>
<keyword evidence="1" id="KW-1133">Transmembrane helix</keyword>
<feature type="non-terminal residue" evidence="2">
    <location>
        <position position="58"/>
    </location>
</feature>
<keyword evidence="1" id="KW-0472">Membrane</keyword>
<evidence type="ECO:0000313" key="2">
    <source>
        <dbReference type="EMBL" id="EGH18623.1"/>
    </source>
</evidence>
<feature type="non-terminal residue" evidence="2">
    <location>
        <position position="1"/>
    </location>
</feature>
<feature type="transmembrane region" description="Helical" evidence="1">
    <location>
        <begin position="27"/>
        <end position="47"/>
    </location>
</feature>
<gene>
    <name evidence="2" type="ORF">Pgy4_37271</name>
</gene>
<accession>F3CH81</accession>
<comment type="caution">
    <text evidence="2">The sequence shown here is derived from an EMBL/GenBank/DDBJ whole genome shotgun (WGS) entry which is preliminary data.</text>
</comment>
<proteinExistence type="predicted"/>
<dbReference type="HOGENOM" id="CLU_207507_0_0_6"/>